<evidence type="ECO:0000313" key="1">
    <source>
        <dbReference type="EMBL" id="MER6617357.1"/>
    </source>
</evidence>
<evidence type="ECO:0000313" key="2">
    <source>
        <dbReference type="Proteomes" id="UP001445472"/>
    </source>
</evidence>
<protein>
    <submittedName>
        <fullName evidence="1">Uncharacterized protein</fullName>
    </submittedName>
</protein>
<organism evidence="1 2">
    <name type="scientific">Streptomyces xantholiticus</name>
    <dbReference type="NCBI Taxonomy" id="68285"/>
    <lineage>
        <taxon>Bacteria</taxon>
        <taxon>Bacillati</taxon>
        <taxon>Actinomycetota</taxon>
        <taxon>Actinomycetes</taxon>
        <taxon>Kitasatosporales</taxon>
        <taxon>Streptomycetaceae</taxon>
        <taxon>Streptomyces</taxon>
    </lineage>
</organism>
<sequence>MVPHEEPDTPRRDPRLVHYSDIVEQGGLQPALISAARTHDLDLGVAEADPASQTYQWSTAEFPSSRGGIRVHLGHGARRFAITLDSHHGHAWASGSTGDLRRAAEAMAFWRQGATLGELHERFPFMEFDRLSQAYEEGNPVETQWGLLIDDDAFLSYRELLSILRANGKLGRLFPFFSHWVLRLALDCYDSQAGELMIKPTPEGGYAVWSSEAPESKRDCGSLAEVVEAAEAKMDEFSA</sequence>
<comment type="caution">
    <text evidence="1">The sequence shown here is derived from an EMBL/GenBank/DDBJ whole genome shotgun (WGS) entry which is preliminary data.</text>
</comment>
<gene>
    <name evidence="1" type="ORF">ABT276_29215</name>
</gene>
<reference evidence="1 2" key="1">
    <citation type="submission" date="2024-06" db="EMBL/GenBank/DDBJ databases">
        <title>The Natural Products Discovery Center: Release of the First 8490 Sequenced Strains for Exploring Actinobacteria Biosynthetic Diversity.</title>
        <authorList>
            <person name="Kalkreuter E."/>
            <person name="Kautsar S.A."/>
            <person name="Yang D."/>
            <person name="Bader C.D."/>
            <person name="Teijaro C.N."/>
            <person name="Fluegel L."/>
            <person name="Davis C.M."/>
            <person name="Simpson J.R."/>
            <person name="Lauterbach L."/>
            <person name="Steele A.D."/>
            <person name="Gui C."/>
            <person name="Meng S."/>
            <person name="Li G."/>
            <person name="Viehrig K."/>
            <person name="Ye F."/>
            <person name="Su P."/>
            <person name="Kiefer A.F."/>
            <person name="Nichols A."/>
            <person name="Cepeda A.J."/>
            <person name="Yan W."/>
            <person name="Fan B."/>
            <person name="Jiang Y."/>
            <person name="Adhikari A."/>
            <person name="Zheng C.-J."/>
            <person name="Schuster L."/>
            <person name="Cowan T.M."/>
            <person name="Smanski M.J."/>
            <person name="Chevrette M.G."/>
            <person name="De Carvalho L.P.S."/>
            <person name="Shen B."/>
        </authorList>
    </citation>
    <scope>NUCLEOTIDE SEQUENCE [LARGE SCALE GENOMIC DNA]</scope>
    <source>
        <strain evidence="1 2">NPDC000837</strain>
    </source>
</reference>
<keyword evidence="2" id="KW-1185">Reference proteome</keyword>
<dbReference type="Proteomes" id="UP001445472">
    <property type="component" value="Unassembled WGS sequence"/>
</dbReference>
<dbReference type="RefSeq" id="WP_351978460.1">
    <property type="nucleotide sequence ID" value="NZ_JBEPBX010000036.1"/>
</dbReference>
<accession>A0ABV1V2V6</accession>
<name>A0ABV1V2V6_9ACTN</name>
<proteinExistence type="predicted"/>
<dbReference type="EMBL" id="JBEPBX010000036">
    <property type="protein sequence ID" value="MER6617357.1"/>
    <property type="molecule type" value="Genomic_DNA"/>
</dbReference>